<organism evidence="2 3">
    <name type="scientific">Portunus trituberculatus</name>
    <name type="common">Swimming crab</name>
    <name type="synonym">Neptunus trituberculatus</name>
    <dbReference type="NCBI Taxonomy" id="210409"/>
    <lineage>
        <taxon>Eukaryota</taxon>
        <taxon>Metazoa</taxon>
        <taxon>Ecdysozoa</taxon>
        <taxon>Arthropoda</taxon>
        <taxon>Crustacea</taxon>
        <taxon>Multicrustacea</taxon>
        <taxon>Malacostraca</taxon>
        <taxon>Eumalacostraca</taxon>
        <taxon>Eucarida</taxon>
        <taxon>Decapoda</taxon>
        <taxon>Pleocyemata</taxon>
        <taxon>Brachyura</taxon>
        <taxon>Eubrachyura</taxon>
        <taxon>Portunoidea</taxon>
        <taxon>Portunidae</taxon>
        <taxon>Portuninae</taxon>
        <taxon>Portunus</taxon>
    </lineage>
</organism>
<accession>A0A5B7FF27</accession>
<evidence type="ECO:0000313" key="3">
    <source>
        <dbReference type="Proteomes" id="UP000324222"/>
    </source>
</evidence>
<sequence>MRNLYMGVDDKLLEKLQSTENMSAVKITAALLTLSGWSRGPGGFLRCKGCCRSVGLWSFVTQAEAKQGGHTLRSSEISGFVSSKHFTNDSENSEENGVFVSPEPEDTKSQWRMRLRERRVSEQSSSEELHPRRRKGSERLRKGSTSSQMDAKEETLVTDTPLIKRQKI</sequence>
<dbReference type="Proteomes" id="UP000324222">
    <property type="component" value="Unassembled WGS sequence"/>
</dbReference>
<name>A0A5B7FF27_PORTR</name>
<dbReference type="EMBL" id="VSRR010007096">
    <property type="protein sequence ID" value="MPC46210.1"/>
    <property type="molecule type" value="Genomic_DNA"/>
</dbReference>
<reference evidence="2 3" key="1">
    <citation type="submission" date="2019-05" db="EMBL/GenBank/DDBJ databases">
        <title>Another draft genome of Portunus trituberculatus and its Hox gene families provides insights of decapod evolution.</title>
        <authorList>
            <person name="Jeong J.-H."/>
            <person name="Song I."/>
            <person name="Kim S."/>
            <person name="Choi T."/>
            <person name="Kim D."/>
            <person name="Ryu S."/>
            <person name="Kim W."/>
        </authorList>
    </citation>
    <scope>NUCLEOTIDE SEQUENCE [LARGE SCALE GENOMIC DNA]</scope>
    <source>
        <tissue evidence="2">Muscle</tissue>
    </source>
</reference>
<evidence type="ECO:0000256" key="1">
    <source>
        <dbReference type="SAM" id="MobiDB-lite"/>
    </source>
</evidence>
<protein>
    <submittedName>
        <fullName evidence="2">Uncharacterized protein</fullName>
    </submittedName>
</protein>
<proteinExistence type="predicted"/>
<dbReference type="AlphaFoldDB" id="A0A5B7FF27"/>
<comment type="caution">
    <text evidence="2">The sequence shown here is derived from an EMBL/GenBank/DDBJ whole genome shotgun (WGS) entry which is preliminary data.</text>
</comment>
<evidence type="ECO:0000313" key="2">
    <source>
        <dbReference type="EMBL" id="MPC46210.1"/>
    </source>
</evidence>
<keyword evidence="3" id="KW-1185">Reference proteome</keyword>
<gene>
    <name evidence="2" type="ORF">E2C01_039922</name>
</gene>
<feature type="region of interest" description="Disordered" evidence="1">
    <location>
        <begin position="83"/>
        <end position="168"/>
    </location>
</feature>